<evidence type="ECO:0000256" key="1">
    <source>
        <dbReference type="ARBA" id="ARBA00022833"/>
    </source>
</evidence>
<dbReference type="GO" id="GO:0016137">
    <property type="term" value="P:glycoside metabolic process"/>
    <property type="evidence" value="ECO:0007669"/>
    <property type="project" value="UniProtKB-ARBA"/>
</dbReference>
<organism evidence="2 3">
    <name type="scientific">Parafrankia irregularis</name>
    <dbReference type="NCBI Taxonomy" id="795642"/>
    <lineage>
        <taxon>Bacteria</taxon>
        <taxon>Bacillati</taxon>
        <taxon>Actinomycetota</taxon>
        <taxon>Actinomycetes</taxon>
        <taxon>Frankiales</taxon>
        <taxon>Frankiaceae</taxon>
        <taxon>Parafrankia</taxon>
    </lineage>
</organism>
<evidence type="ECO:0000313" key="3">
    <source>
        <dbReference type="Proteomes" id="UP000198802"/>
    </source>
</evidence>
<dbReference type="PANTHER" id="PTHR12993">
    <property type="entry name" value="N-ACETYLGLUCOSAMINYL-PHOSPHATIDYLINOSITOL DE-N-ACETYLASE-RELATED"/>
    <property type="match status" value="1"/>
</dbReference>
<dbReference type="Pfam" id="PF02585">
    <property type="entry name" value="PIG-L"/>
    <property type="match status" value="1"/>
</dbReference>
<sequence length="217" mass="23963">MLALTPGRPLSGDSYTVVALGAHADDVEIGAGGTIAQMIASRPGTMVHWVVFSGGGERGSEAEASARELLGSSLGSLHLHEVRDGFLPREWSGVKEMLLQIARQITPDVVFAPSLSDAHQDHRMLAELAWQAFRGALILGYEIPKWEGDRGTPTLYVPVSESVVAAKVEHLQRHFRSQHDRVWFDEETFRATMRLRGVECGSRYAEAFDARKLTLLW</sequence>
<name>A0A0S4QWB3_9ACTN</name>
<accession>A0A0S4QWB3</accession>
<reference evidence="3" key="1">
    <citation type="submission" date="2015-11" db="EMBL/GenBank/DDBJ databases">
        <authorList>
            <person name="Varghese N."/>
        </authorList>
    </citation>
    <scope>NUCLEOTIDE SEQUENCE [LARGE SCALE GENOMIC DNA]</scope>
    <source>
        <strain evidence="3">DSM 45899</strain>
    </source>
</reference>
<dbReference type="GO" id="GO:0016811">
    <property type="term" value="F:hydrolase activity, acting on carbon-nitrogen (but not peptide) bonds, in linear amides"/>
    <property type="evidence" value="ECO:0007669"/>
    <property type="project" value="TreeGrafter"/>
</dbReference>
<dbReference type="InterPro" id="IPR003737">
    <property type="entry name" value="GlcNAc_PI_deacetylase-related"/>
</dbReference>
<dbReference type="Gene3D" id="3.40.50.10320">
    <property type="entry name" value="LmbE-like"/>
    <property type="match status" value="1"/>
</dbReference>
<dbReference type="PANTHER" id="PTHR12993:SF30">
    <property type="entry name" value="N-ACETYL-ALPHA-D-GLUCOSAMINYL L-MALATE DEACETYLASE 1"/>
    <property type="match status" value="1"/>
</dbReference>
<gene>
    <name evidence="2" type="ORF">Ga0074812_121119</name>
</gene>
<keyword evidence="3" id="KW-1185">Reference proteome</keyword>
<dbReference type="SUPFAM" id="SSF102588">
    <property type="entry name" value="LmbE-like"/>
    <property type="match status" value="1"/>
</dbReference>
<dbReference type="AlphaFoldDB" id="A0A0S4QWB3"/>
<evidence type="ECO:0000313" key="2">
    <source>
        <dbReference type="EMBL" id="CUU58742.1"/>
    </source>
</evidence>
<dbReference type="RefSeq" id="WP_054565264.1">
    <property type="nucleotide sequence ID" value="NZ_FAOZ01000021.1"/>
</dbReference>
<proteinExistence type="predicted"/>
<dbReference type="InterPro" id="IPR024078">
    <property type="entry name" value="LmbE-like_dom_sf"/>
</dbReference>
<keyword evidence="1" id="KW-0862">Zinc</keyword>
<protein>
    <submittedName>
        <fullName evidence="2">N-acetylglucosaminyl deacetylase, LmbE family</fullName>
    </submittedName>
</protein>
<dbReference type="Proteomes" id="UP000198802">
    <property type="component" value="Unassembled WGS sequence"/>
</dbReference>
<dbReference type="EMBL" id="FAOZ01000021">
    <property type="protein sequence ID" value="CUU58742.1"/>
    <property type="molecule type" value="Genomic_DNA"/>
</dbReference>